<name>A0A3B0XHS6_9ZZZZ</name>
<keyword evidence="1" id="KW-1133">Transmembrane helix</keyword>
<sequence>MFTIEQLTTFLGWCLIINLSILLISSLIIVLLKTQITTLHNQLTDIKTDKLNILYFQYLGNYKIAILVLNLVPYFALKIMR</sequence>
<feature type="domain" description="DUF6868" evidence="2">
    <location>
        <begin position="3"/>
        <end position="80"/>
    </location>
</feature>
<feature type="transmembrane region" description="Helical" evidence="1">
    <location>
        <begin position="52"/>
        <end position="77"/>
    </location>
</feature>
<dbReference type="EMBL" id="UOFH01000408">
    <property type="protein sequence ID" value="VAW67848.1"/>
    <property type="molecule type" value="Genomic_DNA"/>
</dbReference>
<keyword evidence="1" id="KW-0812">Transmembrane</keyword>
<protein>
    <recommendedName>
        <fullName evidence="2">DUF6868 domain-containing protein</fullName>
    </recommendedName>
</protein>
<evidence type="ECO:0000256" key="1">
    <source>
        <dbReference type="SAM" id="Phobius"/>
    </source>
</evidence>
<feature type="transmembrane region" description="Helical" evidence="1">
    <location>
        <begin position="7"/>
        <end position="32"/>
    </location>
</feature>
<dbReference type="Pfam" id="PF21742">
    <property type="entry name" value="DUF6868"/>
    <property type="match status" value="1"/>
</dbReference>
<proteinExistence type="predicted"/>
<organism evidence="3">
    <name type="scientific">hydrothermal vent metagenome</name>
    <dbReference type="NCBI Taxonomy" id="652676"/>
    <lineage>
        <taxon>unclassified sequences</taxon>
        <taxon>metagenomes</taxon>
        <taxon>ecological metagenomes</taxon>
    </lineage>
</organism>
<accession>A0A3B0XHS6</accession>
<keyword evidence="1" id="KW-0472">Membrane</keyword>
<reference evidence="3" key="1">
    <citation type="submission" date="2018-06" db="EMBL/GenBank/DDBJ databases">
        <authorList>
            <person name="Zhirakovskaya E."/>
        </authorList>
    </citation>
    <scope>NUCLEOTIDE SEQUENCE</scope>
</reference>
<evidence type="ECO:0000259" key="2">
    <source>
        <dbReference type="Pfam" id="PF21742"/>
    </source>
</evidence>
<dbReference type="InterPro" id="IPR049220">
    <property type="entry name" value="DUF6868"/>
</dbReference>
<evidence type="ECO:0000313" key="3">
    <source>
        <dbReference type="EMBL" id="VAW67848.1"/>
    </source>
</evidence>
<gene>
    <name evidence="3" type="ORF">MNBD_GAMMA08-87</name>
</gene>
<dbReference type="AlphaFoldDB" id="A0A3B0XHS6"/>